<keyword evidence="3" id="KW-1185">Reference proteome</keyword>
<gene>
    <name evidence="2" type="ORF">E2C01_087668</name>
</gene>
<protein>
    <submittedName>
        <fullName evidence="2">Uncharacterized protein</fullName>
    </submittedName>
</protein>
<reference evidence="2 3" key="1">
    <citation type="submission" date="2019-05" db="EMBL/GenBank/DDBJ databases">
        <title>Another draft genome of Portunus trituberculatus and its Hox gene families provides insights of decapod evolution.</title>
        <authorList>
            <person name="Jeong J.-H."/>
            <person name="Song I."/>
            <person name="Kim S."/>
            <person name="Choi T."/>
            <person name="Kim D."/>
            <person name="Ryu S."/>
            <person name="Kim W."/>
        </authorList>
    </citation>
    <scope>NUCLEOTIDE SEQUENCE [LARGE SCALE GENOMIC DNA]</scope>
    <source>
        <tissue evidence="2">Muscle</tissue>
    </source>
</reference>
<dbReference type="OrthoDB" id="6359008at2759"/>
<dbReference type="EMBL" id="VSRR010091745">
    <property type="protein sequence ID" value="MPC92573.1"/>
    <property type="molecule type" value="Genomic_DNA"/>
</dbReference>
<feature type="region of interest" description="Disordered" evidence="1">
    <location>
        <begin position="1"/>
        <end position="20"/>
    </location>
</feature>
<dbReference type="AlphaFoldDB" id="A0A5B7JE00"/>
<feature type="compositionally biased region" description="Basic and acidic residues" evidence="1">
    <location>
        <begin position="11"/>
        <end position="20"/>
    </location>
</feature>
<sequence length="61" mass="6858">MPFTGTVAVQHTDKQAMDPSRLEESTLFIKATVSTPSSSFKLPEVNTTYNYKARINTKLHQ</sequence>
<accession>A0A5B7JE00</accession>
<name>A0A5B7JE00_PORTR</name>
<evidence type="ECO:0000313" key="3">
    <source>
        <dbReference type="Proteomes" id="UP000324222"/>
    </source>
</evidence>
<evidence type="ECO:0000256" key="1">
    <source>
        <dbReference type="SAM" id="MobiDB-lite"/>
    </source>
</evidence>
<comment type="caution">
    <text evidence="2">The sequence shown here is derived from an EMBL/GenBank/DDBJ whole genome shotgun (WGS) entry which is preliminary data.</text>
</comment>
<proteinExistence type="predicted"/>
<evidence type="ECO:0000313" key="2">
    <source>
        <dbReference type="EMBL" id="MPC92573.1"/>
    </source>
</evidence>
<organism evidence="2 3">
    <name type="scientific">Portunus trituberculatus</name>
    <name type="common">Swimming crab</name>
    <name type="synonym">Neptunus trituberculatus</name>
    <dbReference type="NCBI Taxonomy" id="210409"/>
    <lineage>
        <taxon>Eukaryota</taxon>
        <taxon>Metazoa</taxon>
        <taxon>Ecdysozoa</taxon>
        <taxon>Arthropoda</taxon>
        <taxon>Crustacea</taxon>
        <taxon>Multicrustacea</taxon>
        <taxon>Malacostraca</taxon>
        <taxon>Eumalacostraca</taxon>
        <taxon>Eucarida</taxon>
        <taxon>Decapoda</taxon>
        <taxon>Pleocyemata</taxon>
        <taxon>Brachyura</taxon>
        <taxon>Eubrachyura</taxon>
        <taxon>Portunoidea</taxon>
        <taxon>Portunidae</taxon>
        <taxon>Portuninae</taxon>
        <taxon>Portunus</taxon>
    </lineage>
</organism>
<dbReference type="Proteomes" id="UP000324222">
    <property type="component" value="Unassembled WGS sequence"/>
</dbReference>